<dbReference type="PROSITE" id="PS51819">
    <property type="entry name" value="VOC"/>
    <property type="match status" value="4"/>
</dbReference>
<proteinExistence type="predicted"/>
<name>A0A1W6L9C3_9BURK</name>
<sequence>MNKSIGWATVAVVGAMVMGCGGDDDEVVAAPVAPAAVVDPCPALEPAAGAVPTASATGAYLCAANVGVADLERAVTFYKALGMREKARLKRTDRDEVVMASADARGSHLVLFKHSDTTARDYSKNPGKIVFYVKDPAAFGAALAAAGGTLTSPPVLFQGTMVGFGRDPDNNLVEIAGSAVATHSYLSAFGIGVTDLEAARAYYIDVLDFKQTLKLSVTKPNGAGGVTPWYDEYILSSPTAKGSAVVLMHYTDGSAKNYTNNPVSLSLRVSDPVAYAKRITDAGGTVPAAPAKSAEAVLGGIVASTAKDADGTQLHLYKSPQAAPCGTAAITSASTSTTGAYLCSAGVGVTDLEKSVAFYKAAFGMTERVRLTRTDRDEVVLDAADKRGAQLVLYKHTDGSTRNYKQNPGKIVFYVSDTPAAVAAVVAAGGSASTPANFNGSMVSFSRDPDNNLVEIASSAAATTPYVSAFGIGVADLEAAKTFYVDTLDMKLVAPKLSIAKAANTPWYDEYILGSKAGRGASIVLMTYTDGTAKNYKDNPVTLGLRADRPGDYAKRIFDAGKTVTRAPAAATEAALGDALVGYAKDADGTVLEILSSPN</sequence>
<dbReference type="PANTHER" id="PTHR36503">
    <property type="entry name" value="BLR2520 PROTEIN"/>
    <property type="match status" value="1"/>
</dbReference>
<dbReference type="InterPro" id="IPR029068">
    <property type="entry name" value="Glyas_Bleomycin-R_OHBP_Dase"/>
</dbReference>
<dbReference type="InterPro" id="IPR004360">
    <property type="entry name" value="Glyas_Fos-R_dOase_dom"/>
</dbReference>
<reference evidence="1 2" key="1">
    <citation type="submission" date="2016-04" db="EMBL/GenBank/DDBJ databases">
        <title>Complete genome sequence of natural rubber-degrading, novel Gram-negative bacterium, Rhizobacter gummiphilus strain NS21.</title>
        <authorList>
            <person name="Tabata M."/>
            <person name="Kasai D."/>
            <person name="Fukuda M."/>
        </authorList>
    </citation>
    <scope>NUCLEOTIDE SEQUENCE [LARGE SCALE GENOMIC DNA]</scope>
    <source>
        <strain evidence="1 2">NS21</strain>
    </source>
</reference>
<evidence type="ECO:0000313" key="1">
    <source>
        <dbReference type="EMBL" id="ARN20899.1"/>
    </source>
</evidence>
<dbReference type="AlphaFoldDB" id="A0A1W6L9C3"/>
<dbReference type="OrthoDB" id="9789841at2"/>
<evidence type="ECO:0000313" key="2">
    <source>
        <dbReference type="Proteomes" id="UP000193427"/>
    </source>
</evidence>
<accession>A0A1W6L9C3</accession>
<dbReference type="Pfam" id="PF00903">
    <property type="entry name" value="Glyoxalase"/>
    <property type="match status" value="2"/>
</dbReference>
<dbReference type="KEGG" id="rgu:A4W93_13885"/>
<organism evidence="1 2">
    <name type="scientific">Piscinibacter gummiphilus</name>
    <dbReference type="NCBI Taxonomy" id="946333"/>
    <lineage>
        <taxon>Bacteria</taxon>
        <taxon>Pseudomonadati</taxon>
        <taxon>Pseudomonadota</taxon>
        <taxon>Betaproteobacteria</taxon>
        <taxon>Burkholderiales</taxon>
        <taxon>Sphaerotilaceae</taxon>
        <taxon>Piscinibacter</taxon>
    </lineage>
</organism>
<dbReference type="STRING" id="946333.A4W93_13885"/>
<dbReference type="InterPro" id="IPR037523">
    <property type="entry name" value="VOC_core"/>
</dbReference>
<keyword evidence="2" id="KW-1185">Reference proteome</keyword>
<dbReference type="EMBL" id="CP015118">
    <property type="protein sequence ID" value="ARN20899.1"/>
    <property type="molecule type" value="Genomic_DNA"/>
</dbReference>
<protein>
    <submittedName>
        <fullName evidence="1">Uncharacterized protein</fullName>
    </submittedName>
</protein>
<dbReference type="Proteomes" id="UP000193427">
    <property type="component" value="Chromosome"/>
</dbReference>
<dbReference type="CDD" id="cd06587">
    <property type="entry name" value="VOC"/>
    <property type="match status" value="3"/>
</dbReference>
<dbReference type="Gene3D" id="3.10.180.10">
    <property type="entry name" value="2,3-Dihydroxybiphenyl 1,2-Dioxygenase, domain 1"/>
    <property type="match status" value="4"/>
</dbReference>
<dbReference type="RefSeq" id="WP_085751178.1">
    <property type="nucleotide sequence ID" value="NZ_BSPR01000007.1"/>
</dbReference>
<dbReference type="PROSITE" id="PS51257">
    <property type="entry name" value="PROKAR_LIPOPROTEIN"/>
    <property type="match status" value="1"/>
</dbReference>
<gene>
    <name evidence="1" type="ORF">A4W93_13885</name>
</gene>
<dbReference type="PANTHER" id="PTHR36503:SF3">
    <property type="entry name" value="BLR0126 PROTEIN"/>
    <property type="match status" value="1"/>
</dbReference>
<dbReference type="SUPFAM" id="SSF54593">
    <property type="entry name" value="Glyoxalase/Bleomycin resistance protein/Dihydroxybiphenyl dioxygenase"/>
    <property type="match status" value="4"/>
</dbReference>